<keyword evidence="4" id="KW-0413">Isomerase</keyword>
<dbReference type="InterPro" id="IPR032710">
    <property type="entry name" value="NTF2-like_dom_sf"/>
</dbReference>
<dbReference type="EMBL" id="CP006704">
    <property type="protein sequence ID" value="AIJ45666.1"/>
    <property type="molecule type" value="Genomic_DNA"/>
</dbReference>
<evidence type="ECO:0000313" key="4">
    <source>
        <dbReference type="EMBL" id="AIJ45666.1"/>
    </source>
</evidence>
<feature type="domain" description="SnoaL-like" evidence="3">
    <location>
        <begin position="11"/>
        <end position="111"/>
    </location>
</feature>
<proteinExistence type="predicted"/>
<evidence type="ECO:0000256" key="1">
    <source>
        <dbReference type="PIRSR" id="PIRSR639256-1"/>
    </source>
</evidence>
<reference evidence="4 5" key="1">
    <citation type="journal article" date="2014" name="Genome Announc.">
        <title>Complete Genome Sequence of Polychlorinated Biphenyl Degrader Comamonas testosteroni TK102 (NBRC 109938).</title>
        <authorList>
            <person name="Fukuda K."/>
            <person name="Hosoyama A."/>
            <person name="Tsuchikane K."/>
            <person name="Ohji S."/>
            <person name="Yamazoe A."/>
            <person name="Fujita N."/>
            <person name="Shintani M."/>
            <person name="Kimbara K."/>
        </authorList>
    </citation>
    <scope>NUCLEOTIDE SEQUENCE [LARGE SCALE GENOMIC DNA]</scope>
    <source>
        <strain evidence="4">TK102</strain>
    </source>
</reference>
<dbReference type="RefSeq" id="WP_043371367.1">
    <property type="nucleotide sequence ID" value="NZ_CP006704.1"/>
</dbReference>
<evidence type="ECO:0000256" key="2">
    <source>
        <dbReference type="PIRSR" id="PIRSR639256-2"/>
    </source>
</evidence>
<dbReference type="KEGG" id="ctes:O987_07595"/>
<evidence type="ECO:0000259" key="3">
    <source>
        <dbReference type="Pfam" id="PF12680"/>
    </source>
</evidence>
<dbReference type="Proteomes" id="UP000028782">
    <property type="component" value="Chromosome"/>
</dbReference>
<dbReference type="Pfam" id="PF12680">
    <property type="entry name" value="SnoaL_2"/>
    <property type="match status" value="1"/>
</dbReference>
<dbReference type="HOGENOM" id="CLU_132549_3_0_4"/>
<accession>A0A076PLW1</accession>
<organism evidence="4 5">
    <name type="scientific">Comamonas testosteroni TK102</name>
    <dbReference type="NCBI Taxonomy" id="1392005"/>
    <lineage>
        <taxon>Bacteria</taxon>
        <taxon>Pseudomonadati</taxon>
        <taxon>Pseudomonadota</taxon>
        <taxon>Betaproteobacteria</taxon>
        <taxon>Burkholderiales</taxon>
        <taxon>Comamonadaceae</taxon>
        <taxon>Comamonas</taxon>
    </lineage>
</organism>
<dbReference type="Gene3D" id="3.10.450.50">
    <property type="match status" value="1"/>
</dbReference>
<dbReference type="InterPro" id="IPR011944">
    <property type="entry name" value="Steroid_delta5-4_isomerase"/>
</dbReference>
<dbReference type="InterPro" id="IPR039256">
    <property type="entry name" value="Ketosteroid_isomerase"/>
</dbReference>
<feature type="binding site" evidence="2">
    <location>
        <position position="99"/>
    </location>
    <ligand>
        <name>substrate</name>
    </ligand>
</feature>
<feature type="active site" description="Proton donor" evidence="1">
    <location>
        <position position="14"/>
    </location>
</feature>
<dbReference type="InterPro" id="IPR037401">
    <property type="entry name" value="SnoaL-like"/>
</dbReference>
<dbReference type="SUPFAM" id="SSF54427">
    <property type="entry name" value="NTF2-like"/>
    <property type="match status" value="1"/>
</dbReference>
<sequence>MNSVEHMTAVVQRYVAALNAGDLDGLVALFADDATVEDPVGSEPRRGREAIRAFYANSLKLPLAVELTQEVRAVADEAAFAFIVSFEYQGRKTVIAPIDHFRFNEAGKVVSMRALFGEKNIHAGV</sequence>
<evidence type="ECO:0000313" key="5">
    <source>
        <dbReference type="Proteomes" id="UP000028782"/>
    </source>
</evidence>
<name>A0A076PLW1_COMTE</name>
<dbReference type="AlphaFoldDB" id="A0A076PLW1"/>
<gene>
    <name evidence="4" type="ORF">O987_07595</name>
</gene>
<protein>
    <submittedName>
        <fullName evidence="4">Steroid delta-isomerase</fullName>
    </submittedName>
</protein>
<feature type="active site" description="Proton acceptor" evidence="1">
    <location>
        <position position="38"/>
    </location>
</feature>
<dbReference type="GO" id="GO:0016853">
    <property type="term" value="F:isomerase activity"/>
    <property type="evidence" value="ECO:0007669"/>
    <property type="project" value="UniProtKB-KW"/>
</dbReference>
<dbReference type="CDD" id="cd00781">
    <property type="entry name" value="ketosteroid_isomerase"/>
    <property type="match status" value="1"/>
</dbReference>
<dbReference type="NCBIfam" id="TIGR02246">
    <property type="entry name" value="SgcJ/EcaC family oxidoreductase"/>
    <property type="match status" value="1"/>
</dbReference>